<keyword evidence="2" id="KW-0472">Membrane</keyword>
<keyword evidence="5" id="KW-1185">Reference proteome</keyword>
<comment type="caution">
    <text evidence="4">The sequence shown here is derived from an EMBL/GenBank/DDBJ whole genome shotgun (WGS) entry which is preliminary data.</text>
</comment>
<sequence>MQIMRTLRFLVIALLLIGFCETTKQYIVRKIGNATRRCIPISYCKPGHEILPCKVEYTNDICTSCPPGLVQPDYIQSTVDQTITTCFENRNEDNCAAHDIEPSREYGAKACTFAKYCKCNTDECYFGDPCACSNSRECGINESLHKNGTCVKCSQGTMKNKTGCGPCYPIQVTVESIKATRRPLTSMKTQNGQDVTTGNKLPTLADRQSIVTLVPSNGITQSKGRTTQGREEKTVSTITGSSNKLIAVTIVLAFLVIVAIVLIIVLRNQRRKKDQEINIEQGRPLVPPQNDMIVNDNVENRNREDNDIGGSLNNVEGQNNKNTNDSDSANNNSSRQNALSKDKRYQNQVKDNEIADELPKIITQILDKTSEISSSSFDYSSGHHVTQDAQLNDNTNIFNIHQAENLESQEHVELAQVETLDEGSIRQHSSDGYSLTEHSCNPVAQVSDERGDNSAGYLFVHNRVIPSSGYYSDNVPDRSPMSDNKDQVSLQKYDELVSVSDRNTEGTESMTSCLEMVNFELTGQTTPSDHSEYIEPKQIIVKNDSGVFDSGNRQN</sequence>
<dbReference type="EMBL" id="UYJE01005012">
    <property type="protein sequence ID" value="VDI33146.1"/>
    <property type="molecule type" value="Genomic_DNA"/>
</dbReference>
<evidence type="ECO:0000256" key="1">
    <source>
        <dbReference type="SAM" id="MobiDB-lite"/>
    </source>
</evidence>
<dbReference type="Proteomes" id="UP000596742">
    <property type="component" value="Unassembled WGS sequence"/>
</dbReference>
<organism evidence="4 5">
    <name type="scientific">Mytilus galloprovincialis</name>
    <name type="common">Mediterranean mussel</name>
    <dbReference type="NCBI Taxonomy" id="29158"/>
    <lineage>
        <taxon>Eukaryota</taxon>
        <taxon>Metazoa</taxon>
        <taxon>Spiralia</taxon>
        <taxon>Lophotrochozoa</taxon>
        <taxon>Mollusca</taxon>
        <taxon>Bivalvia</taxon>
        <taxon>Autobranchia</taxon>
        <taxon>Pteriomorphia</taxon>
        <taxon>Mytilida</taxon>
        <taxon>Mytiloidea</taxon>
        <taxon>Mytilidae</taxon>
        <taxon>Mytilinae</taxon>
        <taxon>Mytilus</taxon>
    </lineage>
</organism>
<reference evidence="4" key="1">
    <citation type="submission" date="2018-11" db="EMBL/GenBank/DDBJ databases">
        <authorList>
            <person name="Alioto T."/>
            <person name="Alioto T."/>
        </authorList>
    </citation>
    <scope>NUCLEOTIDE SEQUENCE</scope>
</reference>
<evidence type="ECO:0000313" key="4">
    <source>
        <dbReference type="EMBL" id="VDI33146.1"/>
    </source>
</evidence>
<evidence type="ECO:0000313" key="5">
    <source>
        <dbReference type="Proteomes" id="UP000596742"/>
    </source>
</evidence>
<feature type="compositionally biased region" description="Basic and acidic residues" evidence="1">
    <location>
        <begin position="340"/>
        <end position="352"/>
    </location>
</feature>
<keyword evidence="2" id="KW-1133">Transmembrane helix</keyword>
<dbReference type="OrthoDB" id="6123120at2759"/>
<evidence type="ECO:0000256" key="2">
    <source>
        <dbReference type="SAM" id="Phobius"/>
    </source>
</evidence>
<name>A0A8B6EE19_MYTGA</name>
<feature type="signal peptide" evidence="3">
    <location>
        <begin position="1"/>
        <end position="22"/>
    </location>
</feature>
<keyword evidence="3" id="KW-0732">Signal</keyword>
<dbReference type="AlphaFoldDB" id="A0A8B6EE19"/>
<accession>A0A8B6EE19</accession>
<proteinExistence type="predicted"/>
<protein>
    <recommendedName>
        <fullName evidence="6">TNFR-Cys domain-containing protein</fullName>
    </recommendedName>
</protein>
<evidence type="ECO:0008006" key="6">
    <source>
        <dbReference type="Google" id="ProtNLM"/>
    </source>
</evidence>
<feature type="chain" id="PRO_5032812080" description="TNFR-Cys domain-containing protein" evidence="3">
    <location>
        <begin position="23"/>
        <end position="555"/>
    </location>
</feature>
<feature type="region of interest" description="Disordered" evidence="1">
    <location>
        <begin position="301"/>
        <end position="352"/>
    </location>
</feature>
<keyword evidence="2" id="KW-0812">Transmembrane</keyword>
<feature type="compositionally biased region" description="Low complexity" evidence="1">
    <location>
        <begin position="319"/>
        <end position="339"/>
    </location>
</feature>
<feature type="transmembrane region" description="Helical" evidence="2">
    <location>
        <begin position="245"/>
        <end position="266"/>
    </location>
</feature>
<gene>
    <name evidence="4" type="ORF">MGAL_10B017564</name>
</gene>
<evidence type="ECO:0000256" key="3">
    <source>
        <dbReference type="SAM" id="SignalP"/>
    </source>
</evidence>